<dbReference type="InterPro" id="IPR011936">
    <property type="entry name" value="Myxo_disulph_rpt"/>
</dbReference>
<dbReference type="OMA" id="FFWTILE"/>
<keyword evidence="8" id="KW-1185">Reference proteome</keyword>
<evidence type="ECO:0000259" key="6">
    <source>
        <dbReference type="SMART" id="SM00181"/>
    </source>
</evidence>
<dbReference type="NCBIfam" id="TIGR02232">
    <property type="entry name" value="myxo_disulf_rpt"/>
    <property type="match status" value="4"/>
</dbReference>
<keyword evidence="4" id="KW-0472">Membrane</keyword>
<feature type="chain" id="PRO_5035814518" description="EGF-like domain-containing protein" evidence="5">
    <location>
        <begin position="18"/>
        <end position="2040"/>
    </location>
</feature>
<dbReference type="EMBL" id="CAJJDP010000105">
    <property type="protein sequence ID" value="CAD8193965.1"/>
    <property type="molecule type" value="Genomic_DNA"/>
</dbReference>
<organism evidence="7 8">
    <name type="scientific">Paramecium octaurelia</name>
    <dbReference type="NCBI Taxonomy" id="43137"/>
    <lineage>
        <taxon>Eukaryota</taxon>
        <taxon>Sar</taxon>
        <taxon>Alveolata</taxon>
        <taxon>Ciliophora</taxon>
        <taxon>Intramacronucleata</taxon>
        <taxon>Oligohymenophorea</taxon>
        <taxon>Peniculida</taxon>
        <taxon>Parameciidae</taxon>
        <taxon>Paramecium</taxon>
    </lineage>
</organism>
<feature type="domain" description="EGF-like" evidence="6">
    <location>
        <begin position="422"/>
        <end position="461"/>
    </location>
</feature>
<evidence type="ECO:0000313" key="8">
    <source>
        <dbReference type="Proteomes" id="UP000683925"/>
    </source>
</evidence>
<keyword evidence="3" id="KW-1015">Disulfide bond</keyword>
<keyword evidence="1 5" id="KW-0732">Signal</keyword>
<accession>A0A8S1X0E5</accession>
<keyword evidence="4" id="KW-1133">Transmembrane helix</keyword>
<protein>
    <recommendedName>
        <fullName evidence="6">EGF-like domain-containing protein</fullName>
    </recommendedName>
</protein>
<dbReference type="Pfam" id="PF13948">
    <property type="entry name" value="DUF4215"/>
    <property type="match status" value="8"/>
</dbReference>
<feature type="domain" description="EGF-like" evidence="6">
    <location>
        <begin position="747"/>
        <end position="777"/>
    </location>
</feature>
<dbReference type="InterPro" id="IPR000742">
    <property type="entry name" value="EGF"/>
</dbReference>
<feature type="domain" description="EGF-like" evidence="6">
    <location>
        <begin position="1058"/>
        <end position="1090"/>
    </location>
</feature>
<feature type="transmembrane region" description="Helical" evidence="4">
    <location>
        <begin position="1846"/>
        <end position="1869"/>
    </location>
</feature>
<feature type="domain" description="EGF-like" evidence="6">
    <location>
        <begin position="659"/>
        <end position="688"/>
    </location>
</feature>
<dbReference type="Proteomes" id="UP000683925">
    <property type="component" value="Unassembled WGS sequence"/>
</dbReference>
<feature type="domain" description="EGF-like" evidence="6">
    <location>
        <begin position="702"/>
        <end position="746"/>
    </location>
</feature>
<dbReference type="PANTHER" id="PTHR38934:SF6">
    <property type="entry name" value="CHROMOSOME UNDETERMINED SCAFFOLD_176, WHOLE GENOME SHOTGUN SEQUENCE"/>
    <property type="match status" value="1"/>
</dbReference>
<keyword evidence="2" id="KW-0677">Repeat</keyword>
<dbReference type="OrthoDB" id="290842at2759"/>
<evidence type="ECO:0000256" key="5">
    <source>
        <dbReference type="SAM" id="SignalP"/>
    </source>
</evidence>
<dbReference type="SMART" id="SM00181">
    <property type="entry name" value="EGF"/>
    <property type="match status" value="10"/>
</dbReference>
<feature type="domain" description="EGF-like" evidence="6">
    <location>
        <begin position="1388"/>
        <end position="1420"/>
    </location>
</feature>
<evidence type="ECO:0000256" key="1">
    <source>
        <dbReference type="ARBA" id="ARBA00022729"/>
    </source>
</evidence>
<gene>
    <name evidence="7" type="ORF">POCTA_138.1.T1050205</name>
</gene>
<feature type="signal peptide" evidence="5">
    <location>
        <begin position="1"/>
        <end position="17"/>
    </location>
</feature>
<feature type="transmembrane region" description="Helical" evidence="4">
    <location>
        <begin position="1957"/>
        <end position="1980"/>
    </location>
</feature>
<feature type="domain" description="EGF-like" evidence="6">
    <location>
        <begin position="1313"/>
        <end position="1341"/>
    </location>
</feature>
<evidence type="ECO:0000256" key="3">
    <source>
        <dbReference type="ARBA" id="ARBA00023157"/>
    </source>
</evidence>
<feature type="transmembrane region" description="Helical" evidence="4">
    <location>
        <begin position="1929"/>
        <end position="1948"/>
    </location>
</feature>
<name>A0A8S1X0E5_PAROT</name>
<evidence type="ECO:0000256" key="4">
    <source>
        <dbReference type="SAM" id="Phobius"/>
    </source>
</evidence>
<feature type="transmembrane region" description="Helical" evidence="4">
    <location>
        <begin position="1821"/>
        <end position="1839"/>
    </location>
</feature>
<proteinExistence type="predicted"/>
<feature type="transmembrane region" description="Helical" evidence="4">
    <location>
        <begin position="1995"/>
        <end position="2016"/>
    </location>
</feature>
<feature type="domain" description="EGF-like" evidence="6">
    <location>
        <begin position="964"/>
        <end position="1000"/>
    </location>
</feature>
<dbReference type="InterPro" id="IPR006212">
    <property type="entry name" value="Furin_repeat"/>
</dbReference>
<dbReference type="SMART" id="SM00261">
    <property type="entry name" value="FU"/>
    <property type="match status" value="11"/>
</dbReference>
<feature type="domain" description="EGF-like" evidence="6">
    <location>
        <begin position="896"/>
        <end position="930"/>
    </location>
</feature>
<evidence type="ECO:0000313" key="7">
    <source>
        <dbReference type="EMBL" id="CAD8193965.1"/>
    </source>
</evidence>
<evidence type="ECO:0000256" key="2">
    <source>
        <dbReference type="ARBA" id="ARBA00022737"/>
    </source>
</evidence>
<keyword evidence="4" id="KW-0812">Transmembrane</keyword>
<comment type="caution">
    <text evidence="7">The sequence shown here is derived from an EMBL/GenBank/DDBJ whole genome shotgun (WGS) entry which is preliminary data.</text>
</comment>
<feature type="domain" description="EGF-like" evidence="6">
    <location>
        <begin position="1170"/>
        <end position="1200"/>
    </location>
</feature>
<reference evidence="7" key="1">
    <citation type="submission" date="2021-01" db="EMBL/GenBank/DDBJ databases">
        <authorList>
            <consortium name="Genoscope - CEA"/>
            <person name="William W."/>
        </authorList>
    </citation>
    <scope>NUCLEOTIDE SEQUENCE</scope>
</reference>
<sequence>MIFLFQVILLYLQFANCEWLQLGQYLTAVRTFSSLDTDGFIQMNGDISISSQYISCGQNGSYIVLNQTQSNVQNNIIFYWGYQMYFVTFELIFYNAWATNDYVNYSFGSNTFSFDNNSISLPKYYNWQCTNKQSFQQVLNATVNTTQVSGYHSFNISTSQGSLAIKNLIITGLRCHPYCRTCSGVSADECLQCAIEGKTPPNCQQYECPIETPYLIRNQGCFKQCLIDYILYFKGSCVPYPITYFMNLYISQNKTSLQYRWQPIQDGENPGAELLNNTAFENYYFYGIFQHKQGYLSTLNLLANQGIYLIGIRIELILFNAMPVNSSISLQINETYKAHIYNIGSGEKFDQFIVQYQVSKPNFTYSGINYNSNKYYTLYTYVNVSNNFIIKLVGNYPASSSAGWGIRSIQISSGQCPQYCEKCDSQFKCSTCSLNFLISKSGICSRCLENYQKIINATHCLELDDQTPYSEYLVKEFTDLSINPETYKHYELLQSQGSNFFKGEGIFYSIWNQKYRMFGGPQIWAQAKFQRKYEINTPHHSVTFAFIIIFGPSFPEDGSFIFYLENQIQFEITSTSQEITFEYLYLHTANTLNVQWECKGPNNEPFNAYCGFYKYYLAVHYCQPECQQCTNASDCIPAKTFEACSNGQYLDIYKNKCKQCSKNCKRCTSLQNCQECLDGYIDPSLGCICGIKKFEDSNGCSDCSQDCNQCINQTFCLECRHDSLKVLINNECVCQDGYFDNSTACAQCQANCKRCTNSSDCSECFEGFQITNSVQCAIVSNNYYSTLLKQSFPCPTTDVCNPCSSSMSNCSCGDKIIGPNEYCDDGNSEQYDGCHNCQFSVQIQCTMQINGKCRECATQGWYLDQTTSTCKEQCRDGLKVGKEKCDDGLDNSNCLNCDFFCRNDCQMCDMNQGVCTKCRVGLKQEKNYCINICGDGIIVSAPDIDYYEECDDSNNQDDDGCSKLCKFQCQNDKVCQMCVNELCQQCQHGYFLNKIMNKCECGLSCLTCDYSSGKGCSNCQHGYELRNKICYPICGDSYVTFHEQCDDGNLNIDDGCHQCQYTCEQTCELCLFGECLSCYENYQLQNERCTLIILPYSSETDIEKGTLSHEEQLNPMKDQYFDVDLFENRIQNNNMKYISYLDSLYLFHRIRVEIQGIEVTENYIEKYEQTCPINCLSCFRGVCITCTLGYHLNLDNNTCNPVCGDQLIAIEELCDDGDNIIYDGCFNCKYQCQEECTNCQYGKCKACIESYFFDIKKGRCLERTICIESQGYYYDDKQNICYSKCGDSIKAGKEQCDDGNDAPYDGCYQCQYQCELLCQTCQQGRCVDCQIGYKLSIDKCVADCGDGLILGSEQCDDANAIPRDGCTNCLIDPGFNCITLDKKSYCYTCKSNCSKCEYINGQINCLNCQKGFFLASNECIKCSDQCEECLSSPNNCTNCKIENCQKCDNKEGFYSDFKLKKCITKCGDMIVAGQEQCDDGNIINNDGCNSQCEFEKGFTCYNNLCQKIQQKTIEFNYSNNTTTNCLHLKGDIDFKSICPKITSEIDLFATHEFNYTLTPFEINQTQIQYGCEILFQFFKTITETNLIHLIIPLSVDGQRLLDEYRITIIPRKQIYYSQEQKQQAESVVATSNKFQLLLQCTGPLSILLGGISFFWTILEILTWINNFYFLNIEYPLNVKIFFQKFQWDDIFYIPDFVSLNTPNDPFYFQPPLKFQEKNVNPLFINNIQIFTCLISIAIIIYFISIVIIKIFKLKLNSNQFKSHKIYIFTKCQLDNQEPNTTQNKQSEALNKNIKKLPYFALLIFTTALDYQYNFWSKIQSIINLLLLDIFMACILQLYCPKPNNHYIIIINNFLAACFLILSLVIYYVYIYVSSKHQLLLNHQIFKKKYLSIYEALNYKNKTAMQYCYFNMVRKFTFIFFLVVLYDKPIIQTTFCCLSCFMNLSFLFYQNPFSSKSIFIQIGIPEICIFFIVSLAVVIAFNDLHNILSDTAKQLIGWMIIILMSLSIAVQMIFLLIEFYHRLKSNLESLKNLICPQKQLS</sequence>
<feature type="transmembrane region" description="Helical" evidence="4">
    <location>
        <begin position="1727"/>
        <end position="1751"/>
    </location>
</feature>
<dbReference type="PANTHER" id="PTHR38934">
    <property type="entry name" value="HYPHALLY REGULATED CELL WALL PROTEIN 1"/>
    <property type="match status" value="1"/>
</dbReference>